<evidence type="ECO:0000256" key="11">
    <source>
        <dbReference type="ARBA" id="ARBA00023136"/>
    </source>
</evidence>
<evidence type="ECO:0000256" key="9">
    <source>
        <dbReference type="ARBA" id="ARBA00022840"/>
    </source>
</evidence>
<dbReference type="PANTHER" id="PTHR23255:SF100">
    <property type="entry name" value="RECEPTOR PROTEIN SERINE_THREONINE KINASE"/>
    <property type="match status" value="1"/>
</dbReference>
<comment type="similarity">
    <text evidence="2 13">Belongs to the protein kinase superfamily. TKL Ser/Thr protein kinase family. TGFB receptor subfamily.</text>
</comment>
<dbReference type="Pfam" id="PF00069">
    <property type="entry name" value="Pkinase"/>
    <property type="match status" value="1"/>
</dbReference>
<evidence type="ECO:0000256" key="2">
    <source>
        <dbReference type="ARBA" id="ARBA00009605"/>
    </source>
</evidence>
<keyword evidence="19" id="KW-1185">Reference proteome</keyword>
<dbReference type="Gene3D" id="3.30.200.20">
    <property type="entry name" value="Phosphorylase Kinase, domain 1"/>
    <property type="match status" value="1"/>
</dbReference>
<evidence type="ECO:0000313" key="17">
    <source>
        <dbReference type="EMBL" id="KAF7494779.1"/>
    </source>
</evidence>
<evidence type="ECO:0000313" key="18">
    <source>
        <dbReference type="EnsemblMetazoa" id="KAF7494779.1"/>
    </source>
</evidence>
<keyword evidence="13" id="KW-0460">Magnesium</keyword>
<dbReference type="EC" id="2.7.11.30" evidence="13"/>
<evidence type="ECO:0000256" key="6">
    <source>
        <dbReference type="ARBA" id="ARBA00022729"/>
    </source>
</evidence>
<keyword evidence="11 13" id="KW-0472">Membrane</keyword>
<dbReference type="OrthoDB" id="669224at2759"/>
<evidence type="ECO:0000313" key="19">
    <source>
        <dbReference type="Proteomes" id="UP000070412"/>
    </source>
</evidence>
<evidence type="ECO:0000256" key="10">
    <source>
        <dbReference type="ARBA" id="ARBA00022989"/>
    </source>
</evidence>
<dbReference type="Proteomes" id="UP000070412">
    <property type="component" value="Unassembled WGS sequence"/>
</dbReference>
<dbReference type="EMBL" id="WVUK01000052">
    <property type="protein sequence ID" value="KAF7494779.1"/>
    <property type="molecule type" value="Genomic_DNA"/>
</dbReference>
<evidence type="ECO:0000256" key="12">
    <source>
        <dbReference type="ARBA" id="ARBA00023170"/>
    </source>
</evidence>
<dbReference type="GO" id="GO:0005524">
    <property type="term" value="F:ATP binding"/>
    <property type="evidence" value="ECO:0007669"/>
    <property type="project" value="UniProtKB-UniRule"/>
</dbReference>
<keyword evidence="10 13" id="KW-1133">Transmembrane helix</keyword>
<evidence type="ECO:0000259" key="16">
    <source>
        <dbReference type="PROSITE" id="PS50011"/>
    </source>
</evidence>
<feature type="transmembrane region" description="Helical" evidence="13">
    <location>
        <begin position="186"/>
        <end position="207"/>
    </location>
</feature>
<dbReference type="InterPro" id="IPR000719">
    <property type="entry name" value="Prot_kinase_dom"/>
</dbReference>
<evidence type="ECO:0000256" key="1">
    <source>
        <dbReference type="ARBA" id="ARBA00004479"/>
    </source>
</evidence>
<keyword evidence="13" id="KW-0464">Manganese</keyword>
<dbReference type="Gene3D" id="1.10.510.10">
    <property type="entry name" value="Transferase(Phosphotransferase) domain 1"/>
    <property type="match status" value="1"/>
</dbReference>
<dbReference type="PANTHER" id="PTHR23255">
    <property type="entry name" value="TRANSFORMING GROWTH FACTOR-BETA RECEPTOR TYPE I AND II"/>
    <property type="match status" value="1"/>
</dbReference>
<reference evidence="18" key="3">
    <citation type="submission" date="2022-06" db="UniProtKB">
        <authorList>
            <consortium name="EnsemblMetazoa"/>
        </authorList>
    </citation>
    <scope>IDENTIFICATION</scope>
</reference>
<proteinExistence type="inferred from homology"/>
<organism evidence="17">
    <name type="scientific">Sarcoptes scabiei</name>
    <name type="common">Itch mite</name>
    <name type="synonym">Acarus scabiei</name>
    <dbReference type="NCBI Taxonomy" id="52283"/>
    <lineage>
        <taxon>Eukaryota</taxon>
        <taxon>Metazoa</taxon>
        <taxon>Ecdysozoa</taxon>
        <taxon>Arthropoda</taxon>
        <taxon>Chelicerata</taxon>
        <taxon>Arachnida</taxon>
        <taxon>Acari</taxon>
        <taxon>Acariformes</taxon>
        <taxon>Sarcoptiformes</taxon>
        <taxon>Astigmata</taxon>
        <taxon>Psoroptidia</taxon>
        <taxon>Sarcoptoidea</taxon>
        <taxon>Sarcoptidae</taxon>
        <taxon>Sarcoptinae</taxon>
        <taxon>Sarcoptes</taxon>
    </lineage>
</organism>
<keyword evidence="9 13" id="KW-0067">ATP-binding</keyword>
<sequence length="862" mass="99516">MFFKFSFLIFLLFNRFQEYLALKCLIKDRTAFIDSKFPETLKISDERSIIEEQSLKSTLFKLSRSNQSKLIQCETHCFIKISSIGSLSVEQLHLLKRLVEPLDYGCVTKNSVGHQPICHLYSNSCQITLTSSYQNNFTCCCLKDLCNSPENIFLNLSESIGFDQSIKYIDFRSRLSNSDFDHYNSMTTYFLLIITFLLSMVVVMKFFRAIHINLNSLEQSKSNSSTKKASRSFDSIHLIESTMSGIEKSIKDGTSKDYSKTTKGNLTLIEDMKRGKSSSIWKGHFNDSHVLVKILNESDPDDWCNELRIYSLPLMRHPSLPKFYTNIDRFDENIPIERCFIIEYGQNGSLQSFLKANTFDWSKMCKIYDSLAQGLAFLHTEFRNESRVKPSIAHCDLCSSNIVIKADGETCMICDFQSAVPFLSGTNSATVSNRLKSIRYLAPEILDNTINLRQLECSLKQADIYALGLIFWEIATRCVDLYQGIDALRYKLPFEHELCVEPTFEQMKSLVCRHKARPLFPDIWKDTNHAIRLLKETISECWDNDPEARLTASCIEERMHELPILWRRFKLEASNCRAMRILKEHLHRKNAMNQSQEDILKISILRKLNQLDTLNEKENKLNDCYINEFGNSMLFQNHRLQSNQHFRRDDCLNSTIEPDWTKNEAKFSNSIIGHHKNINNENNSRKNDQPELSLPLQPYNARNPCLERNLMISNDNDDYSCSKNCAVCQSMKQGIKFQHQNSDIKINLGTASSSENYSSNNFDSENQSLLSSSLPIHPIPIPIIQNKISQMQNESNSVKKQYSSTFSSARIKDINKYRNRTSCFIRNSNRKQSFLALILRKAGFDTEKNASLSEKIPQSLLY</sequence>
<dbReference type="PROSITE" id="PS50011">
    <property type="entry name" value="PROTEIN_KINASE_DOM"/>
    <property type="match status" value="1"/>
</dbReference>
<dbReference type="GO" id="GO:0005024">
    <property type="term" value="F:transforming growth factor beta receptor activity"/>
    <property type="evidence" value="ECO:0007669"/>
    <property type="project" value="TreeGrafter"/>
</dbReference>
<dbReference type="GO" id="GO:0046872">
    <property type="term" value="F:metal ion binding"/>
    <property type="evidence" value="ECO:0007669"/>
    <property type="project" value="UniProtKB-KW"/>
</dbReference>
<dbReference type="PRINTS" id="PR00653">
    <property type="entry name" value="ACTIVIN2R"/>
</dbReference>
<keyword evidence="7 13" id="KW-0547">Nucleotide-binding</keyword>
<comment type="catalytic activity">
    <reaction evidence="13">
        <text>L-threonyl-[receptor-protein] + ATP = O-phospho-L-threonyl-[receptor-protein] + ADP + H(+)</text>
        <dbReference type="Rhea" id="RHEA:44880"/>
        <dbReference type="Rhea" id="RHEA-COMP:11024"/>
        <dbReference type="Rhea" id="RHEA-COMP:11025"/>
        <dbReference type="ChEBI" id="CHEBI:15378"/>
        <dbReference type="ChEBI" id="CHEBI:30013"/>
        <dbReference type="ChEBI" id="CHEBI:30616"/>
        <dbReference type="ChEBI" id="CHEBI:61977"/>
        <dbReference type="ChEBI" id="CHEBI:456216"/>
        <dbReference type="EC" id="2.7.11.30"/>
    </reaction>
</comment>
<dbReference type="InterPro" id="IPR011009">
    <property type="entry name" value="Kinase-like_dom_sf"/>
</dbReference>
<gene>
    <name evidence="17" type="ORF">SSS_1525</name>
</gene>
<keyword evidence="4 13" id="KW-0808">Transferase</keyword>
<dbReference type="AlphaFoldDB" id="A0A834RDK4"/>
<keyword evidence="12 13" id="KW-0675">Receptor</keyword>
<comment type="cofactor">
    <cofactor evidence="13">
        <name>Mg(2+)</name>
        <dbReference type="ChEBI" id="CHEBI:18420"/>
    </cofactor>
    <cofactor evidence="13">
        <name>Mn(2+)</name>
        <dbReference type="ChEBI" id="CHEBI:29035"/>
    </cofactor>
</comment>
<dbReference type="SUPFAM" id="SSF56112">
    <property type="entry name" value="Protein kinase-like (PK-like)"/>
    <property type="match status" value="1"/>
</dbReference>
<keyword evidence="5 13" id="KW-0812">Transmembrane</keyword>
<evidence type="ECO:0000256" key="15">
    <source>
        <dbReference type="SAM" id="SignalP"/>
    </source>
</evidence>
<evidence type="ECO:0000256" key="7">
    <source>
        <dbReference type="ARBA" id="ARBA00022741"/>
    </source>
</evidence>
<protein>
    <recommendedName>
        <fullName evidence="13">Serine/threonine-protein kinase receptor</fullName>
        <ecNumber evidence="13">2.7.11.30</ecNumber>
    </recommendedName>
</protein>
<name>A0A834RDK4_SARSC</name>
<evidence type="ECO:0000256" key="4">
    <source>
        <dbReference type="ARBA" id="ARBA00022679"/>
    </source>
</evidence>
<evidence type="ECO:0000256" key="14">
    <source>
        <dbReference type="SAM" id="MobiDB-lite"/>
    </source>
</evidence>
<dbReference type="GO" id="GO:0043235">
    <property type="term" value="C:receptor complex"/>
    <property type="evidence" value="ECO:0007669"/>
    <property type="project" value="TreeGrafter"/>
</dbReference>
<dbReference type="EnsemblMetazoa" id="SSS_1525s_mrna">
    <property type="protein sequence ID" value="KAF7494779.1"/>
    <property type="gene ID" value="SSS_1525"/>
</dbReference>
<dbReference type="GO" id="GO:0030509">
    <property type="term" value="P:BMP signaling pathway"/>
    <property type="evidence" value="ECO:0007669"/>
    <property type="project" value="TreeGrafter"/>
</dbReference>
<evidence type="ECO:0000256" key="8">
    <source>
        <dbReference type="ARBA" id="ARBA00022777"/>
    </source>
</evidence>
<keyword evidence="3 13" id="KW-0723">Serine/threonine-protein kinase</keyword>
<keyword evidence="13" id="KW-0479">Metal-binding</keyword>
<feature type="chain" id="PRO_5038316121" description="Serine/threonine-protein kinase receptor" evidence="15">
    <location>
        <begin position="22"/>
        <end position="862"/>
    </location>
</feature>
<dbReference type="InterPro" id="IPR000333">
    <property type="entry name" value="TGFB_receptor"/>
</dbReference>
<accession>A0A834RDK4</accession>
<evidence type="ECO:0000256" key="13">
    <source>
        <dbReference type="RuleBase" id="RU361271"/>
    </source>
</evidence>
<feature type="region of interest" description="Disordered" evidence="14">
    <location>
        <begin position="674"/>
        <end position="693"/>
    </location>
</feature>
<keyword evidence="6 15" id="KW-0732">Signal</keyword>
<feature type="domain" description="Protein kinase" evidence="16">
    <location>
        <begin position="266"/>
        <end position="563"/>
    </location>
</feature>
<reference evidence="19" key="1">
    <citation type="journal article" date="2020" name="PLoS Negl. Trop. Dis.">
        <title>High-quality nuclear genome for Sarcoptes scabiei-A critical resource for a neglected parasite.</title>
        <authorList>
            <person name="Korhonen P.K."/>
            <person name="Gasser R.B."/>
            <person name="Ma G."/>
            <person name="Wang T."/>
            <person name="Stroehlein A.J."/>
            <person name="Young N.D."/>
            <person name="Ang C.S."/>
            <person name="Fernando D.D."/>
            <person name="Lu H.C."/>
            <person name="Taylor S."/>
            <person name="Reynolds S.L."/>
            <person name="Mofiz E."/>
            <person name="Najaraj S.H."/>
            <person name="Gowda H."/>
            <person name="Madugundu A."/>
            <person name="Renuse S."/>
            <person name="Holt D."/>
            <person name="Pandey A."/>
            <person name="Papenfuss A.T."/>
            <person name="Fischer K."/>
        </authorList>
    </citation>
    <scope>NUCLEOTIDE SEQUENCE [LARGE SCALE GENOMIC DNA]</scope>
</reference>
<feature type="signal peptide" evidence="15">
    <location>
        <begin position="1"/>
        <end position="21"/>
    </location>
</feature>
<reference evidence="17" key="2">
    <citation type="submission" date="2020-01" db="EMBL/GenBank/DDBJ databases">
        <authorList>
            <person name="Korhonen P.K.K."/>
            <person name="Guangxu M.G."/>
            <person name="Wang T.W."/>
            <person name="Stroehlein A.J.S."/>
            <person name="Young N.D."/>
            <person name="Ang C.-S.A."/>
            <person name="Fernando D.W.F."/>
            <person name="Lu H.L."/>
            <person name="Taylor S.T."/>
            <person name="Ehtesham M.E.M."/>
            <person name="Najaraj S.H.N."/>
            <person name="Harsha G.H.G."/>
            <person name="Madugundu A.M."/>
            <person name="Renuse S.R."/>
            <person name="Holt D.H."/>
            <person name="Pandey A.P."/>
            <person name="Papenfuss A.P."/>
            <person name="Gasser R.B.G."/>
            <person name="Fischer K.F."/>
        </authorList>
    </citation>
    <scope>NUCLEOTIDE SEQUENCE</scope>
    <source>
        <strain evidence="17">SSS_KF_BRIS2020</strain>
    </source>
</reference>
<dbReference type="GO" id="GO:0005886">
    <property type="term" value="C:plasma membrane"/>
    <property type="evidence" value="ECO:0007669"/>
    <property type="project" value="TreeGrafter"/>
</dbReference>
<evidence type="ECO:0000256" key="5">
    <source>
        <dbReference type="ARBA" id="ARBA00022692"/>
    </source>
</evidence>
<keyword evidence="8 13" id="KW-0418">Kinase</keyword>
<comment type="subcellular location">
    <subcellularLocation>
        <location evidence="1 13">Membrane</location>
        <topology evidence="1 13">Single-pass type I membrane protein</topology>
    </subcellularLocation>
</comment>
<evidence type="ECO:0000256" key="3">
    <source>
        <dbReference type="ARBA" id="ARBA00022527"/>
    </source>
</evidence>